<reference evidence="2 3" key="1">
    <citation type="submission" date="2019-05" db="EMBL/GenBank/DDBJ databases">
        <authorList>
            <consortium name="Pathogen Informatics"/>
        </authorList>
    </citation>
    <scope>NUCLEOTIDE SEQUENCE [LARGE SCALE GENOMIC DNA]</scope>
    <source>
        <strain evidence="2 3">NCTC12204</strain>
    </source>
</reference>
<dbReference type="GO" id="GO:0008706">
    <property type="term" value="F:6-phospho-beta-glucosidase activity"/>
    <property type="evidence" value="ECO:0007669"/>
    <property type="project" value="UniProtKB-EC"/>
</dbReference>
<dbReference type="GO" id="GO:0005829">
    <property type="term" value="C:cytosol"/>
    <property type="evidence" value="ECO:0007669"/>
    <property type="project" value="TreeGrafter"/>
</dbReference>
<dbReference type="PANTHER" id="PTHR10353">
    <property type="entry name" value="GLYCOSYL HYDROLASE"/>
    <property type="match status" value="1"/>
</dbReference>
<dbReference type="InterPro" id="IPR017853">
    <property type="entry name" value="GH"/>
</dbReference>
<sequence length="475" mass="55749">MIMWGGATAASQYEGGFDKKKGIDTQDCRPYLPRNSNATMQTRLLTKQVIQESKDEESKLYYPFRVGTKGYEYVEEDLNLLKELGIQIYRFSLSWARLFPKGIEEKPDMEGVQYYDQIFEFCKQNNIKIFLTMNHYAVPLYLVENYGGWTNRNMIRYYLNFANFVFERWGSYVDYWLPFNEINAGYFSPYNGTGLIKPESEGYDMQKVFESLHHQFVANAKTIQLAKKLKVSGEFGAMISCFCYYPFTPKPEDNFKLVKEEQVNQWFCSDVLMKGKYPYYMDDFFEKNKVNLNITKDDKKVLSEFPCEFISFSYYSSSVVTTEEVEKTAGNLVITTKNPYLQASEWGWQIDAIGLRTTLNKVYDRYNCPVIIAENGFGAKDVLEKEQVHDLYRINYFDSHFNEIIKAEKEDKVDIRAYIAWGIIDIVSAGSCEMDKRYGVIYVDGDNEGNGTYRRYKKDSFYWYQDFIKKQTNKI</sequence>
<dbReference type="EMBL" id="CABEEP010000001">
    <property type="protein sequence ID" value="VTQ69763.1"/>
    <property type="molecule type" value="Genomic_DNA"/>
</dbReference>
<dbReference type="Pfam" id="PF00232">
    <property type="entry name" value="Glyco_hydro_1"/>
    <property type="match status" value="1"/>
</dbReference>
<accession>A0A4V0D5H5</accession>
<dbReference type="GO" id="GO:0016052">
    <property type="term" value="P:carbohydrate catabolic process"/>
    <property type="evidence" value="ECO:0007669"/>
    <property type="project" value="TreeGrafter"/>
</dbReference>
<name>A0A4V0D5H5_ENTHR</name>
<protein>
    <submittedName>
        <fullName evidence="2">Glycosyl hydrolase family protein</fullName>
        <ecNumber evidence="2">3.2.1.86</ecNumber>
    </submittedName>
</protein>
<dbReference type="AlphaFoldDB" id="A0A4V0D5H5"/>
<organism evidence="2 3">
    <name type="scientific">Enterococcus hirae</name>
    <dbReference type="NCBI Taxonomy" id="1354"/>
    <lineage>
        <taxon>Bacteria</taxon>
        <taxon>Bacillati</taxon>
        <taxon>Bacillota</taxon>
        <taxon>Bacilli</taxon>
        <taxon>Lactobacillales</taxon>
        <taxon>Enterococcaceae</taxon>
        <taxon>Enterococcus</taxon>
    </lineage>
</organism>
<dbReference type="Gene3D" id="3.20.20.80">
    <property type="entry name" value="Glycosidases"/>
    <property type="match status" value="1"/>
</dbReference>
<evidence type="ECO:0000313" key="2">
    <source>
        <dbReference type="EMBL" id="VTQ69763.1"/>
    </source>
</evidence>
<gene>
    <name evidence="2" type="primary">bglH_3</name>
    <name evidence="2" type="ORF">NCTC12204_02498</name>
</gene>
<comment type="caution">
    <text evidence="2">The sequence shown here is derived from an EMBL/GenBank/DDBJ whole genome shotgun (WGS) entry which is preliminary data.</text>
</comment>
<comment type="similarity">
    <text evidence="1">Belongs to the glycosyl hydrolase 1 family.</text>
</comment>
<keyword evidence="2" id="KW-0378">Hydrolase</keyword>
<dbReference type="PRINTS" id="PR00131">
    <property type="entry name" value="GLHYDRLASE1"/>
</dbReference>
<dbReference type="EC" id="3.2.1.86" evidence="2"/>
<evidence type="ECO:0000256" key="1">
    <source>
        <dbReference type="RuleBase" id="RU003690"/>
    </source>
</evidence>
<dbReference type="PANTHER" id="PTHR10353:SF122">
    <property type="entry name" value="6-PHOSPHO-BETA-GLUCOSIDASE ASCB-RELATED"/>
    <property type="match status" value="1"/>
</dbReference>
<dbReference type="SUPFAM" id="SSF51445">
    <property type="entry name" value="(Trans)glycosidases"/>
    <property type="match status" value="1"/>
</dbReference>
<dbReference type="Proteomes" id="UP000352698">
    <property type="component" value="Unassembled WGS sequence"/>
</dbReference>
<evidence type="ECO:0000313" key="3">
    <source>
        <dbReference type="Proteomes" id="UP000352698"/>
    </source>
</evidence>
<dbReference type="InterPro" id="IPR001360">
    <property type="entry name" value="Glyco_hydro_1"/>
</dbReference>
<proteinExistence type="inferred from homology"/>
<keyword evidence="2" id="KW-0326">Glycosidase</keyword>